<evidence type="ECO:0008006" key="4">
    <source>
        <dbReference type="Google" id="ProtNLM"/>
    </source>
</evidence>
<evidence type="ECO:0000313" key="3">
    <source>
        <dbReference type="Proteomes" id="UP001385389"/>
    </source>
</evidence>
<keyword evidence="1" id="KW-1133">Transmembrane helix</keyword>
<reference evidence="2 3" key="1">
    <citation type="submission" date="2024-03" db="EMBL/GenBank/DDBJ databases">
        <title>Phenotype and Genome Characterization of a Sulfate-Reducing Bacterium Pseudodesulfovibrio sp. strain 5S69, isolated from Petroleum Reservoir in Tatarstan (Russia).</title>
        <authorList>
            <person name="Bidzhieva S.K."/>
            <person name="Kadnikov V."/>
            <person name="Tourova T.P."/>
            <person name="Samigullina S.R."/>
            <person name="Sokolova D.S."/>
            <person name="Poltaraus A.B."/>
            <person name="Avtukh A.N."/>
            <person name="Tereshina V.M."/>
            <person name="Mardanov A.V."/>
            <person name="Nazina T.N."/>
        </authorList>
    </citation>
    <scope>NUCLEOTIDE SEQUENCE [LARGE SCALE GENOMIC DNA]</scope>
    <source>
        <strain evidence="2 3">5S69</strain>
    </source>
</reference>
<proteinExistence type="predicted"/>
<evidence type="ECO:0000256" key="1">
    <source>
        <dbReference type="SAM" id="Phobius"/>
    </source>
</evidence>
<dbReference type="EMBL" id="CP146609">
    <property type="protein sequence ID" value="WWX22262.1"/>
    <property type="molecule type" value="Genomic_DNA"/>
</dbReference>
<accession>A0ABZ2IY63</accession>
<keyword evidence="3" id="KW-1185">Reference proteome</keyword>
<protein>
    <recommendedName>
        <fullName evidence="4">Transposase zinc-ribbon domain-containing protein</fullName>
    </recommendedName>
</protein>
<feature type="transmembrane region" description="Helical" evidence="1">
    <location>
        <begin position="6"/>
        <end position="28"/>
    </location>
</feature>
<dbReference type="Proteomes" id="UP001385389">
    <property type="component" value="Chromosome"/>
</dbReference>
<organism evidence="2 3">
    <name type="scientific">Pseudodesulfovibrio methanolicus</name>
    <dbReference type="NCBI Taxonomy" id="3126690"/>
    <lineage>
        <taxon>Bacteria</taxon>
        <taxon>Pseudomonadati</taxon>
        <taxon>Thermodesulfobacteriota</taxon>
        <taxon>Desulfovibrionia</taxon>
        <taxon>Desulfovibrionales</taxon>
        <taxon>Desulfovibrionaceae</taxon>
    </lineage>
</organism>
<evidence type="ECO:0000313" key="2">
    <source>
        <dbReference type="EMBL" id="WWX22262.1"/>
    </source>
</evidence>
<keyword evidence="1" id="KW-0472">Membrane</keyword>
<sequence length="86" mass="9764">MYSPTAIVLTVGVIGYLIWANTGFYSWWVNKKKFEDFKTNNPGSFDGNKFISCPACGGDYIFVRNKGKVSSHLCKQCGKELWRSRT</sequence>
<gene>
    <name evidence="2" type="ORF">V8V93_17665</name>
</gene>
<name>A0ABZ2IY63_9BACT</name>
<dbReference type="RefSeq" id="WP_338667959.1">
    <property type="nucleotide sequence ID" value="NZ_CP146609.1"/>
</dbReference>
<keyword evidence="1" id="KW-0812">Transmembrane</keyword>